<dbReference type="EC" id="2.7.7.8" evidence="1"/>
<dbReference type="AlphaFoldDB" id="A0A6J4KCY6"/>
<protein>
    <recommendedName>
        <fullName evidence="1">polyribonucleotide nucleotidyltransferase</fullName>
        <ecNumber evidence="1">2.7.7.8</ecNumber>
    </recommendedName>
</protein>
<dbReference type="GO" id="GO:0004654">
    <property type="term" value="F:polyribonucleotide nucleotidyltransferase activity"/>
    <property type="evidence" value="ECO:0007669"/>
    <property type="project" value="UniProtKB-EC"/>
</dbReference>
<gene>
    <name evidence="7" type="ORF">AVDCRST_MAG93-4636</name>
</gene>
<evidence type="ECO:0000256" key="2">
    <source>
        <dbReference type="ARBA" id="ARBA00022679"/>
    </source>
</evidence>
<dbReference type="SUPFAM" id="SSF54211">
    <property type="entry name" value="Ribosomal protein S5 domain 2-like"/>
    <property type="match status" value="1"/>
</dbReference>
<evidence type="ECO:0000256" key="1">
    <source>
        <dbReference type="ARBA" id="ARBA00012416"/>
    </source>
</evidence>
<dbReference type="EMBL" id="CADCTR010001565">
    <property type="protein sequence ID" value="CAA9301504.1"/>
    <property type="molecule type" value="Genomic_DNA"/>
</dbReference>
<feature type="non-terminal residue" evidence="7">
    <location>
        <position position="209"/>
    </location>
</feature>
<feature type="domain" description="Exoribonuclease phosphorolytic" evidence="6">
    <location>
        <begin position="150"/>
        <end position="207"/>
    </location>
</feature>
<name>A0A6J4KCY6_9CHLR</name>
<dbReference type="InterPro" id="IPR036345">
    <property type="entry name" value="ExoRNase_PH_dom2_sf"/>
</dbReference>
<accession>A0A6J4KCY6</accession>
<dbReference type="PANTHER" id="PTHR11252:SF0">
    <property type="entry name" value="POLYRIBONUCLEOTIDE NUCLEOTIDYLTRANSFERASE 1, MITOCHONDRIAL"/>
    <property type="match status" value="1"/>
</dbReference>
<sequence>MAEEQKVARVQMEVAGRTLMLESGRLALLADGAVLASYGETVLLATVVGAKEPREGVDFFPLTVDYEERMYSAGKIPGSFFKREGRPTETAILTARLTDRPLRPLFPKGYANDVQVVITTLATDQLNDPGPLSIIAASAAIHISDIPFAGPVAAALVGHIDDANVVNPLMPDMDKSRLDLVVAGTRDAVLMVEAGAHELTEDELLDAVI</sequence>
<dbReference type="InterPro" id="IPR015847">
    <property type="entry name" value="ExoRNase_PH_dom2"/>
</dbReference>
<keyword evidence="4" id="KW-0694">RNA-binding</keyword>
<evidence type="ECO:0000256" key="4">
    <source>
        <dbReference type="ARBA" id="ARBA00022884"/>
    </source>
</evidence>
<keyword evidence="3 7" id="KW-0548">Nucleotidyltransferase</keyword>
<dbReference type="InterPro" id="IPR027408">
    <property type="entry name" value="PNPase/RNase_PH_dom_sf"/>
</dbReference>
<dbReference type="Pfam" id="PF01138">
    <property type="entry name" value="RNase_PH"/>
    <property type="match status" value="1"/>
</dbReference>
<dbReference type="GO" id="GO:0006402">
    <property type="term" value="P:mRNA catabolic process"/>
    <property type="evidence" value="ECO:0007669"/>
    <property type="project" value="InterPro"/>
</dbReference>
<dbReference type="GO" id="GO:0003723">
    <property type="term" value="F:RNA binding"/>
    <property type="evidence" value="ECO:0007669"/>
    <property type="project" value="UniProtKB-KW"/>
</dbReference>
<evidence type="ECO:0000259" key="6">
    <source>
        <dbReference type="Pfam" id="PF03725"/>
    </source>
</evidence>
<dbReference type="Gene3D" id="3.30.230.70">
    <property type="entry name" value="GHMP Kinase, N-terminal domain"/>
    <property type="match status" value="1"/>
</dbReference>
<reference evidence="7" key="1">
    <citation type="submission" date="2020-02" db="EMBL/GenBank/DDBJ databases">
        <authorList>
            <person name="Meier V. D."/>
        </authorList>
    </citation>
    <scope>NUCLEOTIDE SEQUENCE</scope>
    <source>
        <strain evidence="7">AVDCRST_MAG93</strain>
    </source>
</reference>
<evidence type="ECO:0000256" key="3">
    <source>
        <dbReference type="ARBA" id="ARBA00022695"/>
    </source>
</evidence>
<organism evidence="7">
    <name type="scientific">uncultured Chloroflexia bacterium</name>
    <dbReference type="NCBI Taxonomy" id="1672391"/>
    <lineage>
        <taxon>Bacteria</taxon>
        <taxon>Bacillati</taxon>
        <taxon>Chloroflexota</taxon>
        <taxon>Chloroflexia</taxon>
        <taxon>environmental samples</taxon>
    </lineage>
</organism>
<dbReference type="InterPro" id="IPR012162">
    <property type="entry name" value="PNPase"/>
</dbReference>
<feature type="domain" description="Exoribonuclease phosphorolytic" evidence="5">
    <location>
        <begin position="17"/>
        <end position="147"/>
    </location>
</feature>
<keyword evidence="2 7" id="KW-0808">Transferase</keyword>
<dbReference type="Pfam" id="PF03725">
    <property type="entry name" value="RNase_PH_C"/>
    <property type="match status" value="1"/>
</dbReference>
<dbReference type="GO" id="GO:0000175">
    <property type="term" value="F:3'-5'-RNA exonuclease activity"/>
    <property type="evidence" value="ECO:0007669"/>
    <property type="project" value="TreeGrafter"/>
</dbReference>
<evidence type="ECO:0000259" key="5">
    <source>
        <dbReference type="Pfam" id="PF01138"/>
    </source>
</evidence>
<dbReference type="InterPro" id="IPR001247">
    <property type="entry name" value="ExoRNase_PH_dom1"/>
</dbReference>
<evidence type="ECO:0000313" key="7">
    <source>
        <dbReference type="EMBL" id="CAA9301504.1"/>
    </source>
</evidence>
<dbReference type="PANTHER" id="PTHR11252">
    <property type="entry name" value="POLYRIBONUCLEOTIDE NUCLEOTIDYLTRANSFERASE"/>
    <property type="match status" value="1"/>
</dbReference>
<dbReference type="InterPro" id="IPR020568">
    <property type="entry name" value="Ribosomal_Su5_D2-typ_SF"/>
</dbReference>
<dbReference type="SUPFAM" id="SSF55666">
    <property type="entry name" value="Ribonuclease PH domain 2-like"/>
    <property type="match status" value="1"/>
</dbReference>
<proteinExistence type="predicted"/>
<dbReference type="GO" id="GO:0005829">
    <property type="term" value="C:cytosol"/>
    <property type="evidence" value="ECO:0007669"/>
    <property type="project" value="TreeGrafter"/>
</dbReference>
<dbReference type="FunFam" id="3.30.230.70:FF:000001">
    <property type="entry name" value="Polyribonucleotide nucleotidyltransferase"/>
    <property type="match status" value="1"/>
</dbReference>